<gene>
    <name evidence="5" type="ORF">E6K80_02700</name>
</gene>
<comment type="caution">
    <text evidence="5">The sequence shown here is derived from an EMBL/GenBank/DDBJ whole genome shotgun (WGS) entry which is preliminary data.</text>
</comment>
<evidence type="ECO:0000313" key="5">
    <source>
        <dbReference type="EMBL" id="TMQ72479.1"/>
    </source>
</evidence>
<keyword evidence="2" id="KW-0732">Signal</keyword>
<dbReference type="EMBL" id="VBPA01000057">
    <property type="protein sequence ID" value="TMQ72479.1"/>
    <property type="molecule type" value="Genomic_DNA"/>
</dbReference>
<organism evidence="5 6">
    <name type="scientific">Eiseniibacteriota bacterium</name>
    <dbReference type="NCBI Taxonomy" id="2212470"/>
    <lineage>
        <taxon>Bacteria</taxon>
        <taxon>Candidatus Eiseniibacteriota</taxon>
    </lineage>
</organism>
<dbReference type="InterPro" id="IPR010502">
    <property type="entry name" value="Carb-bd_dom_fam9"/>
</dbReference>
<evidence type="ECO:0000259" key="4">
    <source>
        <dbReference type="Pfam" id="PF19313"/>
    </source>
</evidence>
<feature type="domain" description="DUF5916" evidence="4">
    <location>
        <begin position="258"/>
        <end position="441"/>
    </location>
</feature>
<dbReference type="Pfam" id="PF06452">
    <property type="entry name" value="CBM9_1"/>
    <property type="match status" value="1"/>
</dbReference>
<dbReference type="GO" id="GO:0004553">
    <property type="term" value="F:hydrolase activity, hydrolyzing O-glycosyl compounds"/>
    <property type="evidence" value="ECO:0007669"/>
    <property type="project" value="InterPro"/>
</dbReference>
<dbReference type="AlphaFoldDB" id="A0A538U9T1"/>
<dbReference type="GO" id="GO:0030246">
    <property type="term" value="F:carbohydrate binding"/>
    <property type="evidence" value="ECO:0007669"/>
    <property type="project" value="InterPro"/>
</dbReference>
<protein>
    <submittedName>
        <fullName evidence="5">Uncharacterized protein</fullName>
    </submittedName>
</protein>
<reference evidence="5 6" key="1">
    <citation type="journal article" date="2019" name="Nat. Microbiol.">
        <title>Mediterranean grassland soil C-N compound turnover is dependent on rainfall and depth, and is mediated by genomically divergent microorganisms.</title>
        <authorList>
            <person name="Diamond S."/>
            <person name="Andeer P.F."/>
            <person name="Li Z."/>
            <person name="Crits-Christoph A."/>
            <person name="Burstein D."/>
            <person name="Anantharaman K."/>
            <person name="Lane K.R."/>
            <person name="Thomas B.C."/>
            <person name="Pan C."/>
            <person name="Northen T.R."/>
            <person name="Banfield J.F."/>
        </authorList>
    </citation>
    <scope>NUCLEOTIDE SEQUENCE [LARGE SCALE GENOMIC DNA]</scope>
    <source>
        <strain evidence="5">WS_10</strain>
    </source>
</reference>
<dbReference type="InterPro" id="IPR045670">
    <property type="entry name" value="DUF5916"/>
</dbReference>
<dbReference type="GO" id="GO:0016052">
    <property type="term" value="P:carbohydrate catabolic process"/>
    <property type="evidence" value="ECO:0007669"/>
    <property type="project" value="InterPro"/>
</dbReference>
<evidence type="ECO:0000256" key="1">
    <source>
        <dbReference type="SAM" id="MobiDB-lite"/>
    </source>
</evidence>
<feature type="region of interest" description="Disordered" evidence="1">
    <location>
        <begin position="493"/>
        <end position="516"/>
    </location>
</feature>
<evidence type="ECO:0000259" key="3">
    <source>
        <dbReference type="Pfam" id="PF06452"/>
    </source>
</evidence>
<dbReference type="CDD" id="cd09618">
    <property type="entry name" value="CBM9_like_2"/>
    <property type="match status" value="1"/>
</dbReference>
<feature type="domain" description="Carbohydrate-binding" evidence="3">
    <location>
        <begin position="43"/>
        <end position="194"/>
    </location>
</feature>
<feature type="chain" id="PRO_5021746059" evidence="2">
    <location>
        <begin position="21"/>
        <end position="516"/>
    </location>
</feature>
<proteinExistence type="predicted"/>
<evidence type="ECO:0000256" key="2">
    <source>
        <dbReference type="SAM" id="SignalP"/>
    </source>
</evidence>
<dbReference type="Gene3D" id="2.60.40.1190">
    <property type="match status" value="1"/>
</dbReference>
<feature type="signal peptide" evidence="2">
    <location>
        <begin position="1"/>
        <end position="20"/>
    </location>
</feature>
<dbReference type="Proteomes" id="UP000319836">
    <property type="component" value="Unassembled WGS sequence"/>
</dbReference>
<dbReference type="Pfam" id="PF19313">
    <property type="entry name" value="DUF5916"/>
    <property type="match status" value="1"/>
</dbReference>
<accession>A0A538U9T1</accession>
<dbReference type="SUPFAM" id="SSF49344">
    <property type="entry name" value="CBD9-like"/>
    <property type="match status" value="1"/>
</dbReference>
<evidence type="ECO:0000313" key="6">
    <source>
        <dbReference type="Proteomes" id="UP000319836"/>
    </source>
</evidence>
<sequence>MKRSPLMLGIALALAIPALAAADSTTVARPIVHAVRLQAPVTIDGKLDEPVWRDAPVVTEFKQRDPNEGAPATMTTEVRVAYDDDALYIGARMHDPAPDSILARLTRRDVSIAADRFGVYIDPYCDRRSGYYFLVNAAGTLFDGTLYNDGWDDSSWDGVWEGKARRDEQGWTCEIRIPYSQMRFTNAERWGINFRRVIPRRSEEDFVVFQPKKESGFVSRFPDLIGMSGIRPKTSIEVIPYTTSKGEFLRHTPGNPFNDGSRLEGDGGVDLRMGVGSRLTLNATVNPDFGQVEVDPAVVNLSDVESYFQEKRPFFVENAQVFHFGNEGASDYWGFNWPEPTFFYTRRIGRGPQGAVPNADFSDAPVGTTILGAAKITGKIAPSWNFGTLSAMTAREHAQLDFGGLQSESEIEPLTYYGVARTEKEFKNRQYGLGFMTNAAVRSFDDRSLKDQLNSESIMAGMDGWTFLDKNQTWVISGYSVLSHVRGTTTRITNLQQSSPVSPAATGSTSRRATRS</sequence>
<name>A0A538U9T1_UNCEI</name>